<keyword evidence="4" id="KW-0547">Nucleotide-binding</keyword>
<dbReference type="AlphaFoldDB" id="A8BYE4"/>
<dbReference type="Proteomes" id="UP000001548">
    <property type="component" value="Unassembled WGS sequence"/>
</dbReference>
<evidence type="ECO:0000256" key="6">
    <source>
        <dbReference type="ARBA" id="ARBA00022840"/>
    </source>
</evidence>
<dbReference type="HOGENOM" id="CLU_730476_0_0_1"/>
<keyword evidence="3" id="KW-0808">Transferase</keyword>
<dbReference type="PROSITE" id="PS50011">
    <property type="entry name" value="PROTEIN_KINASE_DOM"/>
    <property type="match status" value="1"/>
</dbReference>
<dbReference type="InterPro" id="IPR050660">
    <property type="entry name" value="NEK_Ser/Thr_kinase"/>
</dbReference>
<dbReference type="Gene3D" id="3.30.200.20">
    <property type="entry name" value="Phosphorylase Kinase, domain 1"/>
    <property type="match status" value="1"/>
</dbReference>
<evidence type="ECO:0000256" key="4">
    <source>
        <dbReference type="ARBA" id="ARBA00022741"/>
    </source>
</evidence>
<dbReference type="SUPFAM" id="SSF56112">
    <property type="entry name" value="Protein kinase-like (PK-like)"/>
    <property type="match status" value="1"/>
</dbReference>
<dbReference type="VEuPathDB" id="GiardiaDB:GL50803_13963"/>
<accession>A8BYE4</accession>
<feature type="domain" description="Protein kinase" evidence="9">
    <location>
        <begin position="12"/>
        <end position="293"/>
    </location>
</feature>
<dbReference type="Pfam" id="PF00069">
    <property type="entry name" value="Pkinase"/>
    <property type="match status" value="1"/>
</dbReference>
<dbReference type="InterPro" id="IPR011009">
    <property type="entry name" value="Kinase-like_dom_sf"/>
</dbReference>
<dbReference type="EC" id="2.7.11.1" evidence="1"/>
<keyword evidence="5 10" id="KW-0418">Kinase</keyword>
<evidence type="ECO:0000256" key="7">
    <source>
        <dbReference type="ARBA" id="ARBA00047899"/>
    </source>
</evidence>
<keyword evidence="6" id="KW-0067">ATP-binding</keyword>
<gene>
    <name evidence="10" type="ORF">GL50803_0013963</name>
</gene>
<organism evidence="10 11">
    <name type="scientific">Giardia intestinalis (strain ATCC 50803 / WB clone C6)</name>
    <name type="common">Giardia lamblia</name>
    <dbReference type="NCBI Taxonomy" id="184922"/>
    <lineage>
        <taxon>Eukaryota</taxon>
        <taxon>Metamonada</taxon>
        <taxon>Diplomonadida</taxon>
        <taxon>Hexamitidae</taxon>
        <taxon>Giardiinae</taxon>
        <taxon>Giardia</taxon>
    </lineage>
</organism>
<comment type="caution">
    <text evidence="10">The sequence shown here is derived from an EMBL/GenBank/DDBJ whole genome shotgun (WGS) entry which is preliminary data.</text>
</comment>
<comment type="catalytic activity">
    <reaction evidence="8">
        <text>L-seryl-[protein] + ATP = O-phospho-L-seryl-[protein] + ADP + H(+)</text>
        <dbReference type="Rhea" id="RHEA:17989"/>
        <dbReference type="Rhea" id="RHEA-COMP:9863"/>
        <dbReference type="Rhea" id="RHEA-COMP:11604"/>
        <dbReference type="ChEBI" id="CHEBI:15378"/>
        <dbReference type="ChEBI" id="CHEBI:29999"/>
        <dbReference type="ChEBI" id="CHEBI:30616"/>
        <dbReference type="ChEBI" id="CHEBI:83421"/>
        <dbReference type="ChEBI" id="CHEBI:456216"/>
        <dbReference type="EC" id="2.7.11.1"/>
    </reaction>
</comment>
<evidence type="ECO:0000256" key="2">
    <source>
        <dbReference type="ARBA" id="ARBA00022527"/>
    </source>
</evidence>
<protein>
    <recommendedName>
        <fullName evidence="1">non-specific serine/threonine protein kinase</fullName>
        <ecNumber evidence="1">2.7.11.1</ecNumber>
    </recommendedName>
</protein>
<dbReference type="KEGG" id="gla:GL50803_0013963"/>
<reference evidence="10 11" key="1">
    <citation type="journal article" date="2007" name="Science">
        <title>Genomic minimalism in the early diverging intestinal parasite Giardia lamblia.</title>
        <authorList>
            <person name="Morrison H.G."/>
            <person name="McArthur A.G."/>
            <person name="Gillin F.D."/>
            <person name="Aley S.B."/>
            <person name="Adam R.D."/>
            <person name="Olsen G.J."/>
            <person name="Best A.A."/>
            <person name="Cande W.Z."/>
            <person name="Chen F."/>
            <person name="Cipriano M.J."/>
            <person name="Davids B.J."/>
            <person name="Dawson S.C."/>
            <person name="Elmendorf H.G."/>
            <person name="Hehl A.B."/>
            <person name="Holder M.E."/>
            <person name="Huse S.M."/>
            <person name="Kim U.U."/>
            <person name="Lasek-Nesselquist E."/>
            <person name="Manning G."/>
            <person name="Nigam A."/>
            <person name="Nixon J.E."/>
            <person name="Palm D."/>
            <person name="Passamaneck N.E."/>
            <person name="Prabhu A."/>
            <person name="Reich C.I."/>
            <person name="Reiner D.S."/>
            <person name="Samuelson J."/>
            <person name="Svard S.G."/>
            <person name="Sogin M.L."/>
        </authorList>
    </citation>
    <scope>NUCLEOTIDE SEQUENCE [LARGE SCALE GENOMIC DNA]</scope>
    <source>
        <strain evidence="10 11">WB C6</strain>
    </source>
</reference>
<dbReference type="EMBL" id="AACB03000003">
    <property type="protein sequence ID" value="KAE8302702.1"/>
    <property type="molecule type" value="Genomic_DNA"/>
</dbReference>
<evidence type="ECO:0000256" key="8">
    <source>
        <dbReference type="ARBA" id="ARBA00048679"/>
    </source>
</evidence>
<keyword evidence="11" id="KW-1185">Reference proteome</keyword>
<dbReference type="PANTHER" id="PTHR43671:SF98">
    <property type="entry name" value="SERINE_THREONINE-PROTEIN KINASE NEK11"/>
    <property type="match status" value="1"/>
</dbReference>
<comment type="catalytic activity">
    <reaction evidence="7">
        <text>L-threonyl-[protein] + ATP = O-phospho-L-threonyl-[protein] + ADP + H(+)</text>
        <dbReference type="Rhea" id="RHEA:46608"/>
        <dbReference type="Rhea" id="RHEA-COMP:11060"/>
        <dbReference type="Rhea" id="RHEA-COMP:11605"/>
        <dbReference type="ChEBI" id="CHEBI:15378"/>
        <dbReference type="ChEBI" id="CHEBI:30013"/>
        <dbReference type="ChEBI" id="CHEBI:30616"/>
        <dbReference type="ChEBI" id="CHEBI:61977"/>
        <dbReference type="ChEBI" id="CHEBI:456216"/>
        <dbReference type="EC" id="2.7.11.1"/>
    </reaction>
</comment>
<dbReference type="OMA" id="TWASDIW"/>
<evidence type="ECO:0000259" key="9">
    <source>
        <dbReference type="PROSITE" id="PS50011"/>
    </source>
</evidence>
<dbReference type="InterPro" id="IPR000719">
    <property type="entry name" value="Prot_kinase_dom"/>
</dbReference>
<dbReference type="GO" id="GO:0005524">
    <property type="term" value="F:ATP binding"/>
    <property type="evidence" value="ECO:0007669"/>
    <property type="project" value="UniProtKB-KW"/>
</dbReference>
<evidence type="ECO:0000313" key="10">
    <source>
        <dbReference type="EMBL" id="KAE8302702.1"/>
    </source>
</evidence>
<dbReference type="RefSeq" id="XP_001704160.1">
    <property type="nucleotide sequence ID" value="XM_001704108.1"/>
</dbReference>
<name>A8BYE4_GIAIC</name>
<dbReference type="GeneID" id="5697041"/>
<evidence type="ECO:0000256" key="5">
    <source>
        <dbReference type="ARBA" id="ARBA00022777"/>
    </source>
</evidence>
<dbReference type="GO" id="GO:0004674">
    <property type="term" value="F:protein serine/threonine kinase activity"/>
    <property type="evidence" value="ECO:0000318"/>
    <property type="project" value="GO_Central"/>
</dbReference>
<evidence type="ECO:0000313" key="11">
    <source>
        <dbReference type="Proteomes" id="UP000001548"/>
    </source>
</evidence>
<evidence type="ECO:0000256" key="3">
    <source>
        <dbReference type="ARBA" id="ARBA00022679"/>
    </source>
</evidence>
<dbReference type="Gene3D" id="1.10.510.10">
    <property type="entry name" value="Transferase(Phosphotransferase) domain 1"/>
    <property type="match status" value="1"/>
</dbReference>
<keyword evidence="2" id="KW-0723">Serine/threonine-protein kinase</keyword>
<proteinExistence type="predicted"/>
<evidence type="ECO:0000256" key="1">
    <source>
        <dbReference type="ARBA" id="ARBA00012513"/>
    </source>
</evidence>
<dbReference type="FunFam" id="1.10.510.10:FF:002590">
    <property type="match status" value="1"/>
</dbReference>
<sequence length="379" mass="42418">MMKTSIVIGKRYELGSVCQKTAHGFLYLAVDRYTYRPCVCKRLIYSKLSLSLLSQLHLNISLTRTLRHPNLMEYLEIAEGDSIGSSFLVMKDMRTDSLKMHQRLRFGTGSYQLPTFSSPSKQTFWLVLMQLAELLAYLHSPSKRNAPDISTVILRSLDPAGIYLDNLGVVTVAQIRMSKYIETNNVDCQSANTARYLSPEILMGKQATWASDIWSLGCFMYEFYLGVPYIQGTCLSEILHSISAPPSFKSDPLLTGKDANIISLLSQMLAPEPSQRIYAKQILKLNTVCDIWRTYRRVISHNEALRKTQPAQSPMLSSEIQHDLLCVCGKPVGNCCTLNRELVSQFGLTSSERSKRIPTVSSEHGTSSILTAPGTILAD</sequence>
<dbReference type="PANTHER" id="PTHR43671">
    <property type="entry name" value="SERINE/THREONINE-PROTEIN KINASE NEK"/>
    <property type="match status" value="1"/>
</dbReference>